<proteinExistence type="inferred from homology"/>
<keyword evidence="4" id="KW-0804">Transcription</keyword>
<dbReference type="Pfam" id="PF04542">
    <property type="entry name" value="Sigma70_r2"/>
    <property type="match status" value="1"/>
</dbReference>
<keyword evidence="8" id="KW-1185">Reference proteome</keyword>
<keyword evidence="2" id="KW-0805">Transcription regulation</keyword>
<evidence type="ECO:0000313" key="8">
    <source>
        <dbReference type="Proteomes" id="UP000030832"/>
    </source>
</evidence>
<keyword evidence="3" id="KW-0731">Sigma factor</keyword>
<dbReference type="InterPro" id="IPR007627">
    <property type="entry name" value="RNA_pol_sigma70_r2"/>
</dbReference>
<dbReference type="EMBL" id="JRJU01000051">
    <property type="protein sequence ID" value="KHF38130.1"/>
    <property type="molecule type" value="Genomic_DNA"/>
</dbReference>
<dbReference type="Gene3D" id="1.10.10.10">
    <property type="entry name" value="Winged helix-like DNA-binding domain superfamily/Winged helix DNA-binding domain"/>
    <property type="match status" value="1"/>
</dbReference>
<dbReference type="InterPro" id="IPR013325">
    <property type="entry name" value="RNA_pol_sigma_r2"/>
</dbReference>
<dbReference type="eggNOG" id="COG1595">
    <property type="taxonomic scope" value="Bacteria"/>
</dbReference>
<organism evidence="7 8">
    <name type="scientific">Halalkalibacter okhensis</name>
    <dbReference type="NCBI Taxonomy" id="333138"/>
    <lineage>
        <taxon>Bacteria</taxon>
        <taxon>Bacillati</taxon>
        <taxon>Bacillota</taxon>
        <taxon>Bacilli</taxon>
        <taxon>Bacillales</taxon>
        <taxon>Bacillaceae</taxon>
        <taxon>Halalkalibacter</taxon>
    </lineage>
</organism>
<evidence type="ECO:0000256" key="4">
    <source>
        <dbReference type="ARBA" id="ARBA00023163"/>
    </source>
</evidence>
<dbReference type="InterPro" id="IPR013324">
    <property type="entry name" value="RNA_pol_sigma_r3/r4-like"/>
</dbReference>
<reference evidence="7 8" key="1">
    <citation type="submission" date="2014-09" db="EMBL/GenBank/DDBJ databases">
        <title>Genome sequencing and annotation of Bacillus Okhensis strain Kh10-101T.</title>
        <authorList>
            <person name="Prakash J.S."/>
        </authorList>
    </citation>
    <scope>NUCLEOTIDE SEQUENCE [LARGE SCALE GENOMIC DNA]</scope>
    <source>
        <strain evidence="8">Kh10-101T</strain>
    </source>
</reference>
<dbReference type="SUPFAM" id="SSF88946">
    <property type="entry name" value="Sigma2 domain of RNA polymerase sigma factors"/>
    <property type="match status" value="1"/>
</dbReference>
<dbReference type="SUPFAM" id="SSF88659">
    <property type="entry name" value="Sigma3 and sigma4 domains of RNA polymerase sigma factors"/>
    <property type="match status" value="1"/>
</dbReference>
<dbReference type="InterPro" id="IPR039425">
    <property type="entry name" value="RNA_pol_sigma-70-like"/>
</dbReference>
<dbReference type="InterPro" id="IPR036388">
    <property type="entry name" value="WH-like_DNA-bd_sf"/>
</dbReference>
<dbReference type="GO" id="GO:0016987">
    <property type="term" value="F:sigma factor activity"/>
    <property type="evidence" value="ECO:0007669"/>
    <property type="project" value="UniProtKB-KW"/>
</dbReference>
<dbReference type="InterPro" id="IPR014284">
    <property type="entry name" value="RNA_pol_sigma-70_dom"/>
</dbReference>
<name>A0A0B0IA05_9BACI</name>
<dbReference type="Gene3D" id="1.10.1740.10">
    <property type="match status" value="1"/>
</dbReference>
<dbReference type="GO" id="GO:0003677">
    <property type="term" value="F:DNA binding"/>
    <property type="evidence" value="ECO:0007669"/>
    <property type="project" value="InterPro"/>
</dbReference>
<dbReference type="PANTHER" id="PTHR43133:SF46">
    <property type="entry name" value="RNA POLYMERASE SIGMA-70 FACTOR ECF SUBFAMILY"/>
    <property type="match status" value="1"/>
</dbReference>
<protein>
    <submittedName>
        <fullName evidence="7">RNA polymerase</fullName>
    </submittedName>
</protein>
<dbReference type="STRING" id="333138.LQ50_23230"/>
<evidence type="ECO:0000259" key="6">
    <source>
        <dbReference type="Pfam" id="PF08281"/>
    </source>
</evidence>
<evidence type="ECO:0000259" key="5">
    <source>
        <dbReference type="Pfam" id="PF04542"/>
    </source>
</evidence>
<dbReference type="Pfam" id="PF08281">
    <property type="entry name" value="Sigma70_r4_2"/>
    <property type="match status" value="1"/>
</dbReference>
<dbReference type="PANTHER" id="PTHR43133">
    <property type="entry name" value="RNA POLYMERASE ECF-TYPE SIGMA FACTO"/>
    <property type="match status" value="1"/>
</dbReference>
<evidence type="ECO:0000256" key="3">
    <source>
        <dbReference type="ARBA" id="ARBA00023082"/>
    </source>
</evidence>
<dbReference type="CDD" id="cd06171">
    <property type="entry name" value="Sigma70_r4"/>
    <property type="match status" value="1"/>
</dbReference>
<feature type="domain" description="RNA polymerase sigma-70 region 2" evidence="5">
    <location>
        <begin position="13"/>
        <end position="79"/>
    </location>
</feature>
<evidence type="ECO:0000256" key="2">
    <source>
        <dbReference type="ARBA" id="ARBA00023015"/>
    </source>
</evidence>
<dbReference type="InterPro" id="IPR013249">
    <property type="entry name" value="RNA_pol_sigma70_r4_t2"/>
</dbReference>
<gene>
    <name evidence="7" type="ORF">LQ50_23230</name>
</gene>
<dbReference type="Proteomes" id="UP000030832">
    <property type="component" value="Unassembled WGS sequence"/>
</dbReference>
<dbReference type="GO" id="GO:0006352">
    <property type="term" value="P:DNA-templated transcription initiation"/>
    <property type="evidence" value="ECO:0007669"/>
    <property type="project" value="InterPro"/>
</dbReference>
<evidence type="ECO:0000313" key="7">
    <source>
        <dbReference type="EMBL" id="KHF38130.1"/>
    </source>
</evidence>
<dbReference type="RefSeq" id="WP_034633539.1">
    <property type="nucleotide sequence ID" value="NZ_JRJU01000051.1"/>
</dbReference>
<sequence>MKNKKPLELIENIYNEHYIYLRNFLKGLTKSDEVADDIIQELFTKILKDPSKVLEVTHIKSWLVKSAKNTFLDHYKKKKPELLSEEGVIESLLINNQTPESEYILNSQIQAALNQLLKNDKAIFLAKFYYGYSYEEISTLFDISIPTLKSKIFRFRKKMVKEVRK</sequence>
<comment type="similarity">
    <text evidence="1">Belongs to the sigma-70 factor family. ECF subfamily.</text>
</comment>
<dbReference type="NCBIfam" id="TIGR02937">
    <property type="entry name" value="sigma70-ECF"/>
    <property type="match status" value="1"/>
</dbReference>
<dbReference type="AlphaFoldDB" id="A0A0B0IA05"/>
<comment type="caution">
    <text evidence="7">The sequence shown here is derived from an EMBL/GenBank/DDBJ whole genome shotgun (WGS) entry which is preliminary data.</text>
</comment>
<feature type="domain" description="RNA polymerase sigma factor 70 region 4 type 2" evidence="6">
    <location>
        <begin position="108"/>
        <end position="159"/>
    </location>
</feature>
<dbReference type="OrthoDB" id="3472490at2"/>
<accession>A0A0B0IA05</accession>
<evidence type="ECO:0000256" key="1">
    <source>
        <dbReference type="ARBA" id="ARBA00010641"/>
    </source>
</evidence>